<evidence type="ECO:0000259" key="2">
    <source>
        <dbReference type="Pfam" id="PF00326"/>
    </source>
</evidence>
<dbReference type="InterPro" id="IPR011042">
    <property type="entry name" value="6-blade_b-propeller_TolB-like"/>
</dbReference>
<dbReference type="Proteomes" id="UP001501195">
    <property type="component" value="Unassembled WGS sequence"/>
</dbReference>
<dbReference type="Gene3D" id="2.120.10.30">
    <property type="entry name" value="TolB, C-terminal domain"/>
    <property type="match status" value="1"/>
</dbReference>
<organism evidence="3 4">
    <name type="scientific">Kineococcus glutinatus</name>
    <dbReference type="NCBI Taxonomy" id="1070872"/>
    <lineage>
        <taxon>Bacteria</taxon>
        <taxon>Bacillati</taxon>
        <taxon>Actinomycetota</taxon>
        <taxon>Actinomycetes</taxon>
        <taxon>Kineosporiales</taxon>
        <taxon>Kineosporiaceae</taxon>
        <taxon>Kineococcus</taxon>
    </lineage>
</organism>
<dbReference type="EMBL" id="BAABIL010000472">
    <property type="protein sequence ID" value="GAA4988991.1"/>
    <property type="molecule type" value="Genomic_DNA"/>
</dbReference>
<proteinExistence type="predicted"/>
<dbReference type="Pfam" id="PF00326">
    <property type="entry name" value="Peptidase_S9"/>
    <property type="match status" value="1"/>
</dbReference>
<dbReference type="PANTHER" id="PTHR42776">
    <property type="entry name" value="SERINE PEPTIDASE S9 FAMILY MEMBER"/>
    <property type="match status" value="1"/>
</dbReference>
<dbReference type="PANTHER" id="PTHR42776:SF27">
    <property type="entry name" value="DIPEPTIDYL PEPTIDASE FAMILY MEMBER 6"/>
    <property type="match status" value="1"/>
</dbReference>
<name>A0ABP9I6M0_9ACTN</name>
<dbReference type="SUPFAM" id="SSF53474">
    <property type="entry name" value="alpha/beta-Hydrolases"/>
    <property type="match status" value="1"/>
</dbReference>
<dbReference type="Gene3D" id="3.40.50.1820">
    <property type="entry name" value="alpha/beta hydrolase"/>
    <property type="match status" value="1"/>
</dbReference>
<accession>A0ABP9I6M0</accession>
<keyword evidence="1" id="KW-0378">Hydrolase</keyword>
<evidence type="ECO:0000313" key="3">
    <source>
        <dbReference type="EMBL" id="GAA4988991.1"/>
    </source>
</evidence>
<dbReference type="InterPro" id="IPR001375">
    <property type="entry name" value="Peptidase_S9_cat"/>
</dbReference>
<evidence type="ECO:0000256" key="1">
    <source>
        <dbReference type="ARBA" id="ARBA00022801"/>
    </source>
</evidence>
<comment type="caution">
    <text evidence="3">The sequence shown here is derived from an EMBL/GenBank/DDBJ whole genome shotgun (WGS) entry which is preliminary data.</text>
</comment>
<reference evidence="4" key="1">
    <citation type="journal article" date="2019" name="Int. J. Syst. Evol. Microbiol.">
        <title>The Global Catalogue of Microorganisms (GCM) 10K type strain sequencing project: providing services to taxonomists for standard genome sequencing and annotation.</title>
        <authorList>
            <consortium name="The Broad Institute Genomics Platform"/>
            <consortium name="The Broad Institute Genome Sequencing Center for Infectious Disease"/>
            <person name="Wu L."/>
            <person name="Ma J."/>
        </authorList>
    </citation>
    <scope>NUCLEOTIDE SEQUENCE [LARGE SCALE GENOMIC DNA]</scope>
    <source>
        <strain evidence="4">JCM 18126</strain>
    </source>
</reference>
<protein>
    <submittedName>
        <fullName evidence="3">Prolyl oligopeptidase family serine peptidase</fullName>
    </submittedName>
</protein>
<gene>
    <name evidence="3" type="ORF">GCM10023225_28080</name>
</gene>
<dbReference type="SUPFAM" id="SSF82171">
    <property type="entry name" value="DPP6 N-terminal domain-like"/>
    <property type="match status" value="1"/>
</dbReference>
<dbReference type="InterPro" id="IPR029058">
    <property type="entry name" value="AB_hydrolase_fold"/>
</dbReference>
<feature type="domain" description="Peptidase S9 prolyl oligopeptidase catalytic" evidence="2">
    <location>
        <begin position="394"/>
        <end position="601"/>
    </location>
</feature>
<sequence>MSDHQDSPADVPRWEQRFRAGRIGLPGWAELAPGRTVVEATVDGVLEAHSWDAATGELVRATARPEGTSTATIDPSGEWLWWFDDTAGDEHGVWRRQPWGTGPQVPVEDPLGLPAAYPAGLVLGRSGLVVVGSNDDGYGTRVHVLVPGGPARLLYEHREDAWVGDLSGDDALVVIAHSEHGDSRHHDLRVLRVGDGGTVAEKADGPGRGLTPLGFAPVPAGAAADPRLLVLHERRGKGELLVWDVLAGTEVEVVLDVPGEVAGAEWTRDGRGLLVLVDAEARTLLHHVDLATGAVEPLGPREGSVWAATARPGGDVWLAWSSAAQPPAVRDLAGRVLLRPTGPVAPASVPVRDVWVDGEGGRVHALLRVPEGATGPLPLLVEVHGGPTHHDTDSFRAYAAAWVDEGFAVVQVNYRGSTGYGSAWRDALEQRVGHTELADVAAVTDHLVATGVADPARLVLAGASWGGYLALLGLGTQPQRWALGVAGVPVADYTAAYEDEMEGLKSFDRSLFGGSPEQVPEKYRDSSPLTYADAVRAPVLVLAGENDPRCPIRQIENYLAALDARGAVYEVYRYDAGHGSLVDDERVRQMRVELEFVRRHLPR</sequence>
<dbReference type="RefSeq" id="WP_345713280.1">
    <property type="nucleotide sequence ID" value="NZ_BAABIL010000472.1"/>
</dbReference>
<evidence type="ECO:0000313" key="4">
    <source>
        <dbReference type="Proteomes" id="UP001501195"/>
    </source>
</evidence>
<keyword evidence="4" id="KW-1185">Reference proteome</keyword>